<sequence length="375" mass="39812">MSERIPTIPIEETGGRLTVDGTALAENYREIAARVAPAQCAAVLKADAYGVGLEPAAATFWRAGARVFFVALPIEGRRLRTALPDATIYVLNGLFEGSEPVFGTHDLRPVLGSVEEIARWEAFCAAQGEALPAAVHVDTGMNRLGLAPAEAIGLADRRNEVGFTLALLLSHLACADEPLHPLTARQLEDFQAIAALFPGVPASLANSAGALGDRALHFDLVRPGIALYGGRARADQLPLRPVVTLELRIAQIRTVHEGEAVGYGAAERVRRLSRVAVLSAGYADGLPRFAGGSDLKRGACVLVAGRRCPLVGRISMDLLAVDITDVPEDDVHAGDFVTALGGGIGVDDWAVHGGTIGYEVLTSLGRRYHRVWRED</sequence>
<comment type="caution">
    <text evidence="8">The sequence shown here is derived from an EMBL/GenBank/DDBJ whole genome shotgun (WGS) entry which is preliminary data.</text>
</comment>
<evidence type="ECO:0000256" key="2">
    <source>
        <dbReference type="ARBA" id="ARBA00001933"/>
    </source>
</evidence>
<feature type="binding site" evidence="6">
    <location>
        <position position="143"/>
    </location>
    <ligand>
        <name>substrate</name>
    </ligand>
</feature>
<dbReference type="EMBL" id="JALKCH010000001">
    <property type="protein sequence ID" value="MCK0195410.1"/>
    <property type="molecule type" value="Genomic_DNA"/>
</dbReference>
<reference evidence="8 9" key="1">
    <citation type="submission" date="2022-04" db="EMBL/GenBank/DDBJ databases">
        <authorList>
            <person name="Grouzdev D.S."/>
            <person name="Pantiukh K.S."/>
            <person name="Krutkina M.S."/>
        </authorList>
    </citation>
    <scope>NUCLEOTIDE SEQUENCE [LARGE SCALE GENOMIC DNA]</scope>
    <source>
        <strain evidence="8 9">6x-1</strain>
    </source>
</reference>
<dbReference type="Gene3D" id="3.20.20.10">
    <property type="entry name" value="Alanine racemase"/>
    <property type="match status" value="1"/>
</dbReference>
<comment type="similarity">
    <text evidence="6">Belongs to the alanine racemase family.</text>
</comment>
<feature type="binding site" evidence="6">
    <location>
        <position position="316"/>
    </location>
    <ligand>
        <name>substrate</name>
    </ligand>
</feature>
<evidence type="ECO:0000256" key="1">
    <source>
        <dbReference type="ARBA" id="ARBA00000316"/>
    </source>
</evidence>
<dbReference type="Pfam" id="PF01168">
    <property type="entry name" value="Ala_racemase_N"/>
    <property type="match status" value="1"/>
</dbReference>
<keyword evidence="9" id="KW-1185">Reference proteome</keyword>
<dbReference type="InterPro" id="IPR009006">
    <property type="entry name" value="Ala_racemase/Decarboxylase_C"/>
</dbReference>
<evidence type="ECO:0000256" key="4">
    <source>
        <dbReference type="ARBA" id="ARBA00022898"/>
    </source>
</evidence>
<evidence type="ECO:0000256" key="3">
    <source>
        <dbReference type="ARBA" id="ARBA00013089"/>
    </source>
</evidence>
<dbReference type="PRINTS" id="PR00992">
    <property type="entry name" value="ALARACEMASE"/>
</dbReference>
<dbReference type="Proteomes" id="UP001203284">
    <property type="component" value="Unassembled WGS sequence"/>
</dbReference>
<dbReference type="PANTHER" id="PTHR30511">
    <property type="entry name" value="ALANINE RACEMASE"/>
    <property type="match status" value="1"/>
</dbReference>
<feature type="active site" description="Proton acceptor; specific for L-alanine" evidence="6">
    <location>
        <position position="263"/>
    </location>
</feature>
<keyword evidence="5 6" id="KW-0413">Isomerase</keyword>
<dbReference type="HAMAP" id="MF_01201">
    <property type="entry name" value="Ala_racemase"/>
    <property type="match status" value="1"/>
</dbReference>
<proteinExistence type="inferred from homology"/>
<dbReference type="InterPro" id="IPR001608">
    <property type="entry name" value="Ala_racemase_N"/>
</dbReference>
<evidence type="ECO:0000259" key="7">
    <source>
        <dbReference type="SMART" id="SM01005"/>
    </source>
</evidence>
<dbReference type="InterPro" id="IPR011079">
    <property type="entry name" value="Ala_racemase_C"/>
</dbReference>
<evidence type="ECO:0000256" key="6">
    <source>
        <dbReference type="HAMAP-Rule" id="MF_01201"/>
    </source>
</evidence>
<comment type="cofactor">
    <cofactor evidence="2 6">
        <name>pyridoxal 5'-phosphate</name>
        <dbReference type="ChEBI" id="CHEBI:597326"/>
    </cofactor>
</comment>
<feature type="active site" description="Proton acceptor; specific for D-alanine" evidence="6">
    <location>
        <position position="45"/>
    </location>
</feature>
<dbReference type="GO" id="GO:0008784">
    <property type="term" value="F:alanine racemase activity"/>
    <property type="evidence" value="ECO:0007669"/>
    <property type="project" value="UniProtKB-EC"/>
</dbReference>
<dbReference type="SMART" id="SM01005">
    <property type="entry name" value="Ala_racemase_C"/>
    <property type="match status" value="1"/>
</dbReference>
<dbReference type="Gene3D" id="2.40.37.10">
    <property type="entry name" value="Lyase, Ornithine Decarboxylase, Chain A, domain 1"/>
    <property type="match status" value="1"/>
</dbReference>
<feature type="domain" description="Alanine racemase C-terminal" evidence="7">
    <location>
        <begin position="242"/>
        <end position="373"/>
    </location>
</feature>
<protein>
    <recommendedName>
        <fullName evidence="3 6">Alanine racemase</fullName>
        <ecNumber evidence="3 6">5.1.1.1</ecNumber>
    </recommendedName>
</protein>
<dbReference type="EC" id="5.1.1.1" evidence="3 6"/>
<feature type="modified residue" description="N6-(pyridoxal phosphate)lysine" evidence="6">
    <location>
        <position position="45"/>
    </location>
</feature>
<dbReference type="InterPro" id="IPR029066">
    <property type="entry name" value="PLP-binding_barrel"/>
</dbReference>
<dbReference type="RefSeq" id="WP_247025697.1">
    <property type="nucleotide sequence ID" value="NZ_JALKCH010000001.1"/>
</dbReference>
<dbReference type="SUPFAM" id="SSF50621">
    <property type="entry name" value="Alanine racemase C-terminal domain-like"/>
    <property type="match status" value="1"/>
</dbReference>
<accession>A0ABT0D638</accession>
<gene>
    <name evidence="8" type="primary">alr</name>
    <name evidence="8" type="ORF">MWN34_00630</name>
</gene>
<dbReference type="InterPro" id="IPR000821">
    <property type="entry name" value="Ala_racemase"/>
</dbReference>
<dbReference type="NCBIfam" id="TIGR00492">
    <property type="entry name" value="alr"/>
    <property type="match status" value="1"/>
</dbReference>
<evidence type="ECO:0000256" key="5">
    <source>
        <dbReference type="ARBA" id="ARBA00023235"/>
    </source>
</evidence>
<comment type="function">
    <text evidence="6">Catalyzes the interconversion of L-alanine and D-alanine. May also act on other amino acids.</text>
</comment>
<dbReference type="PANTHER" id="PTHR30511:SF0">
    <property type="entry name" value="ALANINE RACEMASE, CATABOLIC-RELATED"/>
    <property type="match status" value="1"/>
</dbReference>
<evidence type="ECO:0000313" key="8">
    <source>
        <dbReference type="EMBL" id="MCK0195410.1"/>
    </source>
</evidence>
<comment type="catalytic activity">
    <reaction evidence="1 6">
        <text>L-alanine = D-alanine</text>
        <dbReference type="Rhea" id="RHEA:20249"/>
        <dbReference type="ChEBI" id="CHEBI:57416"/>
        <dbReference type="ChEBI" id="CHEBI:57972"/>
        <dbReference type="EC" id="5.1.1.1"/>
    </reaction>
</comment>
<comment type="pathway">
    <text evidence="6">Amino-acid biosynthesis; D-alanine biosynthesis; D-alanine from L-alanine: step 1/1.</text>
</comment>
<name>A0ABT0D638_9HYPH</name>
<dbReference type="SUPFAM" id="SSF51419">
    <property type="entry name" value="PLP-binding barrel"/>
    <property type="match status" value="1"/>
</dbReference>
<keyword evidence="4 6" id="KW-0663">Pyridoxal phosphate</keyword>
<dbReference type="Pfam" id="PF00842">
    <property type="entry name" value="Ala_racemase_C"/>
    <property type="match status" value="1"/>
</dbReference>
<organism evidence="8 9">
    <name type="scientific">Ancylobacter crimeensis</name>
    <dbReference type="NCBI Taxonomy" id="2579147"/>
    <lineage>
        <taxon>Bacteria</taxon>
        <taxon>Pseudomonadati</taxon>
        <taxon>Pseudomonadota</taxon>
        <taxon>Alphaproteobacteria</taxon>
        <taxon>Hyphomicrobiales</taxon>
        <taxon>Xanthobacteraceae</taxon>
        <taxon>Ancylobacter</taxon>
    </lineage>
</organism>
<evidence type="ECO:0000313" key="9">
    <source>
        <dbReference type="Proteomes" id="UP001203284"/>
    </source>
</evidence>
<dbReference type="CDD" id="cd00430">
    <property type="entry name" value="PLPDE_III_AR"/>
    <property type="match status" value="1"/>
</dbReference>